<feature type="region of interest" description="Disordered" evidence="1">
    <location>
        <begin position="20"/>
        <end position="42"/>
    </location>
</feature>
<dbReference type="EMBL" id="CAJPDS010000068">
    <property type="protein sequence ID" value="CAF9933539.1"/>
    <property type="molecule type" value="Genomic_DNA"/>
</dbReference>
<dbReference type="Proteomes" id="UP000664521">
    <property type="component" value="Unassembled WGS sequence"/>
</dbReference>
<evidence type="ECO:0000313" key="4">
    <source>
        <dbReference type="Proteomes" id="UP000664521"/>
    </source>
</evidence>
<proteinExistence type="predicted"/>
<name>A0A8H3G2E7_9LECA</name>
<feature type="compositionally biased region" description="Low complexity" evidence="1">
    <location>
        <begin position="81"/>
        <end position="91"/>
    </location>
</feature>
<sequence length="194" mass="19240">MKYSLALIALAASAFAAPALTPRDPQRGRHGNQGSANQQATAPATTPIATAQNVANPGASQVNPGASQAAAVPTAAAANPAGSAAATTGGPIPDNLVPQFGVTPGIPDPNQAGSCLGFNNAAIPCFCPPPRDQFIARLNEIVAAGQAFGHPAQFPTDDSAASQAARTNALTVTMQNFNNTASGVGCPKAAANFQ</sequence>
<feature type="signal peptide" evidence="2">
    <location>
        <begin position="1"/>
        <end position="16"/>
    </location>
</feature>
<evidence type="ECO:0000256" key="2">
    <source>
        <dbReference type="SAM" id="SignalP"/>
    </source>
</evidence>
<feature type="region of interest" description="Disordered" evidence="1">
    <location>
        <begin position="81"/>
        <end position="105"/>
    </location>
</feature>
<evidence type="ECO:0000256" key="1">
    <source>
        <dbReference type="SAM" id="MobiDB-lite"/>
    </source>
</evidence>
<evidence type="ECO:0000313" key="3">
    <source>
        <dbReference type="EMBL" id="CAF9933539.1"/>
    </source>
</evidence>
<keyword evidence="2" id="KW-0732">Signal</keyword>
<dbReference type="AlphaFoldDB" id="A0A8H3G2E7"/>
<comment type="caution">
    <text evidence="3">The sequence shown here is derived from an EMBL/GenBank/DDBJ whole genome shotgun (WGS) entry which is preliminary data.</text>
</comment>
<gene>
    <name evidence="3" type="ORF">HETSPECPRED_008692</name>
</gene>
<keyword evidence="4" id="KW-1185">Reference proteome</keyword>
<accession>A0A8H3G2E7</accession>
<reference evidence="3" key="1">
    <citation type="submission" date="2021-03" db="EMBL/GenBank/DDBJ databases">
        <authorList>
            <person name="Tagirdzhanova G."/>
        </authorList>
    </citation>
    <scope>NUCLEOTIDE SEQUENCE</scope>
</reference>
<protein>
    <submittedName>
        <fullName evidence="3">Uncharacterized protein</fullName>
    </submittedName>
</protein>
<dbReference type="OrthoDB" id="2140240at2759"/>
<organism evidence="3 4">
    <name type="scientific">Heterodermia speciosa</name>
    <dbReference type="NCBI Taxonomy" id="116794"/>
    <lineage>
        <taxon>Eukaryota</taxon>
        <taxon>Fungi</taxon>
        <taxon>Dikarya</taxon>
        <taxon>Ascomycota</taxon>
        <taxon>Pezizomycotina</taxon>
        <taxon>Lecanoromycetes</taxon>
        <taxon>OSLEUM clade</taxon>
        <taxon>Lecanoromycetidae</taxon>
        <taxon>Caliciales</taxon>
        <taxon>Physciaceae</taxon>
        <taxon>Heterodermia</taxon>
    </lineage>
</organism>
<feature type="chain" id="PRO_5034637475" evidence="2">
    <location>
        <begin position="17"/>
        <end position="194"/>
    </location>
</feature>